<comment type="subcellular location">
    <subcellularLocation>
        <location evidence="2">Endoplasmic reticulum membrane</location>
    </subcellularLocation>
</comment>
<evidence type="ECO:0000256" key="21">
    <source>
        <dbReference type="ARBA" id="ARBA00076651"/>
    </source>
</evidence>
<comment type="pathway">
    <text evidence="3">Lipid metabolism; fatty acid metabolism.</text>
</comment>
<dbReference type="PANTHER" id="PTHR24291">
    <property type="entry name" value="CYTOCHROME P450 FAMILY 4"/>
    <property type="match status" value="1"/>
</dbReference>
<comment type="cofactor">
    <cofactor evidence="1 23">
        <name>heme</name>
        <dbReference type="ChEBI" id="CHEBI:30413"/>
    </cofactor>
</comment>
<dbReference type="EC" id="1.14.14.79" evidence="18"/>
<evidence type="ECO:0000256" key="1">
    <source>
        <dbReference type="ARBA" id="ARBA00001971"/>
    </source>
</evidence>
<evidence type="ECO:0000256" key="10">
    <source>
        <dbReference type="ARBA" id="ARBA00023033"/>
    </source>
</evidence>
<dbReference type="InterPro" id="IPR036396">
    <property type="entry name" value="Cyt_P450_sf"/>
</dbReference>
<dbReference type="InterPro" id="IPR017972">
    <property type="entry name" value="Cyt_P450_CS"/>
</dbReference>
<evidence type="ECO:0000256" key="18">
    <source>
        <dbReference type="ARBA" id="ARBA00066547"/>
    </source>
</evidence>
<evidence type="ECO:0000256" key="17">
    <source>
        <dbReference type="ARBA" id="ARBA00057964"/>
    </source>
</evidence>
<dbReference type="GO" id="GO:0005506">
    <property type="term" value="F:iron ion binding"/>
    <property type="evidence" value="ECO:0007669"/>
    <property type="project" value="InterPro"/>
</dbReference>
<dbReference type="OMA" id="QQMHLFS"/>
<keyword evidence="6 23" id="KW-0479">Metal-binding</keyword>
<evidence type="ECO:0000256" key="9">
    <source>
        <dbReference type="ARBA" id="ARBA00023004"/>
    </source>
</evidence>
<evidence type="ECO:0000256" key="7">
    <source>
        <dbReference type="ARBA" id="ARBA00022824"/>
    </source>
</evidence>
<reference evidence="27" key="1">
    <citation type="submission" date="2025-08" db="UniProtKB">
        <authorList>
            <consortium name="Ensembl"/>
        </authorList>
    </citation>
    <scope>IDENTIFICATION</scope>
</reference>
<dbReference type="GO" id="GO:0005789">
    <property type="term" value="C:endoplasmic reticulum membrane"/>
    <property type="evidence" value="ECO:0007669"/>
    <property type="project" value="UniProtKB-SubCell"/>
</dbReference>
<dbReference type="PRINTS" id="PR00463">
    <property type="entry name" value="EP450I"/>
</dbReference>
<evidence type="ECO:0000256" key="24">
    <source>
        <dbReference type="RuleBase" id="RU000461"/>
    </source>
</evidence>
<organism evidence="27 28">
    <name type="scientific">Jaculus jaculus</name>
    <name type="common">Lesser Egyptian jerboa</name>
    <dbReference type="NCBI Taxonomy" id="51337"/>
    <lineage>
        <taxon>Eukaryota</taxon>
        <taxon>Metazoa</taxon>
        <taxon>Chordata</taxon>
        <taxon>Craniata</taxon>
        <taxon>Vertebrata</taxon>
        <taxon>Euteleostomi</taxon>
        <taxon>Mammalia</taxon>
        <taxon>Eutheria</taxon>
        <taxon>Euarchontoglires</taxon>
        <taxon>Glires</taxon>
        <taxon>Rodentia</taxon>
        <taxon>Myomorpha</taxon>
        <taxon>Dipodoidea</taxon>
        <taxon>Dipodidae</taxon>
        <taxon>Dipodinae</taxon>
        <taxon>Jaculus</taxon>
    </lineage>
</organism>
<evidence type="ECO:0000256" key="16">
    <source>
        <dbReference type="ARBA" id="ARBA00052805"/>
    </source>
</evidence>
<reference evidence="27" key="2">
    <citation type="submission" date="2025-09" db="UniProtKB">
        <authorList>
            <consortium name="Ensembl"/>
        </authorList>
    </citation>
    <scope>IDENTIFICATION</scope>
</reference>
<evidence type="ECO:0000256" key="5">
    <source>
        <dbReference type="ARBA" id="ARBA00022617"/>
    </source>
</evidence>
<comment type="function">
    <text evidence="17">A cytochrome P450 monooxygenase involved in fatty acid metabolism in the eye. Catalyzes the omega-hydroxylation of polyunsaturated fatty acids (PUFAs) docosahexaenoate (DHA) and its precursor eicosapentaenoate (EPA), and may contribute to the homeostasis of these retinal PUFAs. Omega hydroxylates saturated fatty acids such as laurate, myristate and palmitate, the catalytic efficiency decreasing in the following order: myristate &gt; laurate &gt; palmitate (C14&gt;C12&gt;C16). Mechanistically, uses molecular oxygen inserting one oxygen atom into a substrate, and reducing the second into a water molecule, with two electrons provided by NADPH via cytochrome P450 reductase (CPR; NADPH-ferrihemoprotein reductase).</text>
</comment>
<keyword evidence="10 24" id="KW-0503">Monooxygenase</keyword>
<dbReference type="Proteomes" id="UP000694385">
    <property type="component" value="Unassembled WGS sequence"/>
</dbReference>
<dbReference type="OrthoDB" id="1470350at2759"/>
<keyword evidence="26" id="KW-0732">Signal</keyword>
<comment type="catalytic activity">
    <reaction evidence="12">
        <text>(4Z,7Z,10Z,13Z,16Z,19Z)-docosahexaenoate + reduced [NADPH--hemoprotein reductase] + O2 = 22-hydroxy-(4Z,7Z,10Z,13Z,16Z,19Z)-docosahexaenoate + oxidized [NADPH--hemoprotein reductase] + H2O + H(+)</text>
        <dbReference type="Rhea" id="RHEA:40155"/>
        <dbReference type="Rhea" id="RHEA-COMP:11964"/>
        <dbReference type="Rhea" id="RHEA-COMP:11965"/>
        <dbReference type="ChEBI" id="CHEBI:15377"/>
        <dbReference type="ChEBI" id="CHEBI:15378"/>
        <dbReference type="ChEBI" id="CHEBI:15379"/>
        <dbReference type="ChEBI" id="CHEBI:57618"/>
        <dbReference type="ChEBI" id="CHEBI:58210"/>
        <dbReference type="ChEBI" id="CHEBI:77015"/>
        <dbReference type="ChEBI" id="CHEBI:77016"/>
        <dbReference type="EC" id="1.14.14.79"/>
    </reaction>
    <physiologicalReaction direction="left-to-right" evidence="12">
        <dbReference type="Rhea" id="RHEA:40156"/>
    </physiologicalReaction>
</comment>
<comment type="catalytic activity">
    <reaction evidence="16">
        <text>dodecanoate + reduced [NADPH--hemoprotein reductase] + O2 = 12-hydroxydodecanoate + oxidized [NADPH--hemoprotein reductase] + H2O + H(+)</text>
        <dbReference type="Rhea" id="RHEA:38947"/>
        <dbReference type="Rhea" id="RHEA-COMP:11964"/>
        <dbReference type="Rhea" id="RHEA-COMP:11965"/>
        <dbReference type="ChEBI" id="CHEBI:15377"/>
        <dbReference type="ChEBI" id="CHEBI:15378"/>
        <dbReference type="ChEBI" id="CHEBI:15379"/>
        <dbReference type="ChEBI" id="CHEBI:18262"/>
        <dbReference type="ChEBI" id="CHEBI:36204"/>
        <dbReference type="ChEBI" id="CHEBI:57618"/>
        <dbReference type="ChEBI" id="CHEBI:58210"/>
    </reaction>
    <physiologicalReaction direction="left-to-right" evidence="16">
        <dbReference type="Rhea" id="RHEA:38948"/>
    </physiologicalReaction>
</comment>
<dbReference type="PROSITE" id="PS00086">
    <property type="entry name" value="CYTOCHROME_P450"/>
    <property type="match status" value="1"/>
</dbReference>
<evidence type="ECO:0000256" key="26">
    <source>
        <dbReference type="SAM" id="SignalP"/>
    </source>
</evidence>
<dbReference type="CDD" id="cd20680">
    <property type="entry name" value="CYP4V"/>
    <property type="match status" value="1"/>
</dbReference>
<dbReference type="Pfam" id="PF00067">
    <property type="entry name" value="p450"/>
    <property type="match status" value="1"/>
</dbReference>
<evidence type="ECO:0000256" key="25">
    <source>
        <dbReference type="SAM" id="Phobius"/>
    </source>
</evidence>
<comment type="similarity">
    <text evidence="4 24">Belongs to the cytochrome P450 family.</text>
</comment>
<evidence type="ECO:0000256" key="19">
    <source>
        <dbReference type="ARBA" id="ARBA00066560"/>
    </source>
</evidence>
<dbReference type="InterPro" id="IPR050196">
    <property type="entry name" value="Cytochrome_P450_Monoox"/>
</dbReference>
<evidence type="ECO:0000256" key="2">
    <source>
        <dbReference type="ARBA" id="ARBA00004586"/>
    </source>
</evidence>
<evidence type="ECO:0000256" key="6">
    <source>
        <dbReference type="ARBA" id="ARBA00022723"/>
    </source>
</evidence>
<keyword evidence="11 25" id="KW-0472">Membrane</keyword>
<dbReference type="GO" id="GO:0010430">
    <property type="term" value="P:fatty acid omega-oxidation"/>
    <property type="evidence" value="ECO:0007669"/>
    <property type="project" value="Ensembl"/>
</dbReference>
<evidence type="ECO:0000256" key="15">
    <source>
        <dbReference type="ARBA" id="ARBA00052785"/>
    </source>
</evidence>
<dbReference type="EC" id="1.14.14.80" evidence="19"/>
<evidence type="ECO:0000256" key="11">
    <source>
        <dbReference type="ARBA" id="ARBA00023136"/>
    </source>
</evidence>
<dbReference type="GeneID" id="101599980"/>
<keyword evidence="8 24" id="KW-0560">Oxidoreductase</keyword>
<feature type="transmembrane region" description="Helical" evidence="25">
    <location>
        <begin position="13"/>
        <end position="38"/>
    </location>
</feature>
<dbReference type="RefSeq" id="XP_004666458.1">
    <property type="nucleotide sequence ID" value="XM_004666401.2"/>
</dbReference>
<comment type="catalytic activity">
    <reaction evidence="14">
        <text>(5Z,8Z,11Z,14Z,17Z)-eicosapentaenoate + reduced [NADPH--hemoprotein reductase] + O2 = 20-hydroxy-(5Z,8Z,11Z,14Z,17Z)-eicosapentaenoate + oxidized [NADPH--hemoprotein reductase] + H2O + H(+)</text>
        <dbReference type="Rhea" id="RHEA:39791"/>
        <dbReference type="Rhea" id="RHEA-COMP:11964"/>
        <dbReference type="Rhea" id="RHEA-COMP:11965"/>
        <dbReference type="ChEBI" id="CHEBI:15377"/>
        <dbReference type="ChEBI" id="CHEBI:15378"/>
        <dbReference type="ChEBI" id="CHEBI:15379"/>
        <dbReference type="ChEBI" id="CHEBI:57618"/>
        <dbReference type="ChEBI" id="CHEBI:58210"/>
        <dbReference type="ChEBI" id="CHEBI:58562"/>
        <dbReference type="ChEBI" id="CHEBI:76639"/>
    </reaction>
    <physiologicalReaction direction="left-to-right" evidence="14">
        <dbReference type="Rhea" id="RHEA:39792"/>
    </physiologicalReaction>
</comment>
<dbReference type="InterPro" id="IPR002401">
    <property type="entry name" value="Cyt_P450_E_grp-I"/>
</dbReference>
<evidence type="ECO:0000256" key="4">
    <source>
        <dbReference type="ARBA" id="ARBA00010617"/>
    </source>
</evidence>
<feature type="signal peptide" evidence="26">
    <location>
        <begin position="1"/>
        <end position="21"/>
    </location>
</feature>
<proteinExistence type="inferred from homology"/>
<keyword evidence="25" id="KW-1133">Transmembrane helix</keyword>
<dbReference type="PRINTS" id="PR00385">
    <property type="entry name" value="P450"/>
</dbReference>
<name>A0A8C5KR44_JACJA</name>
<evidence type="ECO:0000313" key="27">
    <source>
        <dbReference type="Ensembl" id="ENSJJAP00000013787.1"/>
    </source>
</evidence>
<comment type="catalytic activity">
    <reaction evidence="13">
        <text>hexadecanoate + reduced [NADPH--hemoprotein reductase] + O2 = 16-hydroxyhexadecanoate + oxidized [NADPH--hemoprotein reductase] + H2O + H(+)</text>
        <dbReference type="Rhea" id="RHEA:40199"/>
        <dbReference type="Rhea" id="RHEA-COMP:11964"/>
        <dbReference type="Rhea" id="RHEA-COMP:11965"/>
        <dbReference type="ChEBI" id="CHEBI:7896"/>
        <dbReference type="ChEBI" id="CHEBI:15377"/>
        <dbReference type="ChEBI" id="CHEBI:15378"/>
        <dbReference type="ChEBI" id="CHEBI:15379"/>
        <dbReference type="ChEBI" id="CHEBI:55329"/>
        <dbReference type="ChEBI" id="CHEBI:57618"/>
        <dbReference type="ChEBI" id="CHEBI:58210"/>
        <dbReference type="EC" id="1.14.14.80"/>
    </reaction>
    <physiologicalReaction direction="left-to-right" evidence="13">
        <dbReference type="Rhea" id="RHEA:40200"/>
    </physiologicalReaction>
</comment>
<feature type="binding site" description="axial binding residue" evidence="23">
    <location>
        <position position="467"/>
    </location>
    <ligand>
        <name>heme</name>
        <dbReference type="ChEBI" id="CHEBI:30413"/>
    </ligand>
    <ligandPart>
        <name>Fe</name>
        <dbReference type="ChEBI" id="CHEBI:18248"/>
    </ligandPart>
</feature>
<comment type="catalytic activity">
    <reaction evidence="15">
        <text>tetradecanoate + reduced [NADPH--hemoprotein reductase] + O2 = 14-hydroxytetradecanoate + oxidized [NADPH--hemoprotein reductase] + H2O + H(+)</text>
        <dbReference type="Rhea" id="RHEA:40203"/>
        <dbReference type="Rhea" id="RHEA-COMP:11964"/>
        <dbReference type="Rhea" id="RHEA-COMP:11965"/>
        <dbReference type="ChEBI" id="CHEBI:15377"/>
        <dbReference type="ChEBI" id="CHEBI:15378"/>
        <dbReference type="ChEBI" id="CHEBI:15379"/>
        <dbReference type="ChEBI" id="CHEBI:30807"/>
        <dbReference type="ChEBI" id="CHEBI:57618"/>
        <dbReference type="ChEBI" id="CHEBI:58210"/>
        <dbReference type="ChEBI" id="CHEBI:77033"/>
    </reaction>
    <physiologicalReaction direction="left-to-right" evidence="15">
        <dbReference type="Rhea" id="RHEA:40204"/>
    </physiologicalReaction>
</comment>
<gene>
    <name evidence="27" type="primary">LOC101599980</name>
</gene>
<dbReference type="GO" id="GO:0102033">
    <property type="term" value="F:long-chain fatty acid omega-hydroxylase activity"/>
    <property type="evidence" value="ECO:0007669"/>
    <property type="project" value="UniProtKB-EC"/>
</dbReference>
<dbReference type="InterPro" id="IPR001128">
    <property type="entry name" value="Cyt_P450"/>
</dbReference>
<protein>
    <recommendedName>
        <fullName evidence="20">Cytochrome P450 4V2</fullName>
        <ecNumber evidence="18">1.14.14.79</ecNumber>
        <ecNumber evidence="19">1.14.14.80</ecNumber>
    </recommendedName>
    <alternativeName>
        <fullName evidence="21">Docosahexaenoic acid omega-hydroxylase CYP4V2</fullName>
    </alternativeName>
    <alternativeName>
        <fullName evidence="22">Long-chain fatty acid omega-monooxygenase</fullName>
    </alternativeName>
</protein>
<dbReference type="AlphaFoldDB" id="A0A8C5KR44"/>
<evidence type="ECO:0000256" key="12">
    <source>
        <dbReference type="ARBA" id="ARBA00050386"/>
    </source>
</evidence>
<keyword evidence="25" id="KW-0812">Transmembrane</keyword>
<evidence type="ECO:0000256" key="14">
    <source>
        <dbReference type="ARBA" id="ARBA00052522"/>
    </source>
</evidence>
<evidence type="ECO:0000256" key="8">
    <source>
        <dbReference type="ARBA" id="ARBA00023002"/>
    </source>
</evidence>
<evidence type="ECO:0000256" key="13">
    <source>
        <dbReference type="ARBA" id="ARBA00051511"/>
    </source>
</evidence>
<sequence>MIALWLWLLGQKLLLWGTASALSLAGAALLLTVTQMVASYARKWQQMRPIPSFGPAYPLVGHALLMKPNSADFFQQLIQYTEEFRHLPLLKLWIGPVPMVTVYNAENVEVILTSSKQIDKSSMYKFLEPWLGLGLLTSTGNKWRSRRKMLTPAFHFTILEDFLDVMNEQANILVNKLEKHVDQEAFNCFFYITLCALDIICETAMGENIGAQSNGDSEYVRAVYRMSDMIHRRMKMPWLWLDLWYLMFKEGREHRRGLTILHTFTNGVIAKRANEIKANEECTYTHKGHVPTTNKRKAFLDLLLSVTDEEGNKLSHEDIREEVDTFMFEGHDTTAAAINWSLYLLGSYPEVQKKVHNELDEVFGKSNLLPTLEDLKKLKYLECVIKETLRLFPSVPLFARNLNEDCEVAGYRISKDTEVVIIPYALHRDPKHFPDPEEFQPERFFPENAQGRHPYSYVPFSAGPRNCIGQKFAIMEEKVILACVLRQFWVECTQKREDLGLSGDLILRPNKGIWIKVKRRHMKES</sequence>
<keyword evidence="9 23" id="KW-0408">Iron</keyword>
<feature type="chain" id="PRO_5034094675" description="Cytochrome P450 4V2" evidence="26">
    <location>
        <begin position="22"/>
        <end position="525"/>
    </location>
</feature>
<evidence type="ECO:0000256" key="3">
    <source>
        <dbReference type="ARBA" id="ARBA00004872"/>
    </source>
</evidence>
<evidence type="ECO:0000313" key="28">
    <source>
        <dbReference type="Proteomes" id="UP000694385"/>
    </source>
</evidence>
<dbReference type="GO" id="GO:0020037">
    <property type="term" value="F:heme binding"/>
    <property type="evidence" value="ECO:0007669"/>
    <property type="project" value="InterPro"/>
</dbReference>
<evidence type="ECO:0000256" key="22">
    <source>
        <dbReference type="ARBA" id="ARBA00079181"/>
    </source>
</evidence>
<evidence type="ECO:0000256" key="20">
    <source>
        <dbReference type="ARBA" id="ARBA00070763"/>
    </source>
</evidence>
<dbReference type="FunFam" id="1.10.630.10:FF:000035">
    <property type="entry name" value="CYtochrome P450 family"/>
    <property type="match status" value="1"/>
</dbReference>
<dbReference type="GeneTree" id="ENSGT00940000157278"/>
<keyword evidence="7" id="KW-0256">Endoplasmic reticulum</keyword>
<keyword evidence="5 23" id="KW-0349">Heme</keyword>
<evidence type="ECO:0000256" key="23">
    <source>
        <dbReference type="PIRSR" id="PIRSR602401-1"/>
    </source>
</evidence>
<dbReference type="Gene3D" id="1.10.630.10">
    <property type="entry name" value="Cytochrome P450"/>
    <property type="match status" value="1"/>
</dbReference>
<keyword evidence="28" id="KW-1185">Reference proteome</keyword>
<dbReference type="PANTHER" id="PTHR24291:SF193">
    <property type="entry name" value="CYTOCHROME P450 4V2"/>
    <property type="match status" value="1"/>
</dbReference>
<accession>A0A8C5KR44</accession>
<dbReference type="Ensembl" id="ENSJJAT00000020281.1">
    <property type="protein sequence ID" value="ENSJJAP00000013787.1"/>
    <property type="gene ID" value="ENSJJAG00000016419.1"/>
</dbReference>
<dbReference type="SUPFAM" id="SSF48264">
    <property type="entry name" value="Cytochrome P450"/>
    <property type="match status" value="1"/>
</dbReference>